<evidence type="ECO:0000313" key="2">
    <source>
        <dbReference type="Proteomes" id="UP000640725"/>
    </source>
</evidence>
<accession>A0ABR9U8H8</accession>
<dbReference type="RefSeq" id="WP_190518251.1">
    <property type="nucleotide sequence ID" value="NZ_JADEWU010000008.1"/>
</dbReference>
<sequence length="63" mass="7462">MNTCPCCSESMLRHTRNHQVYWFCRHCWEEMPVFELKNPPLSILSRKETSLPSQPSLVLSLLR</sequence>
<dbReference type="Proteomes" id="UP000640725">
    <property type="component" value="Unassembled WGS sequence"/>
</dbReference>
<proteinExistence type="predicted"/>
<name>A0ABR9U8H8_9CYAN</name>
<reference evidence="1 2" key="1">
    <citation type="submission" date="2020-10" db="EMBL/GenBank/DDBJ databases">
        <authorList>
            <person name="Castelo-Branco R."/>
            <person name="Eusebio N."/>
            <person name="Adriana R."/>
            <person name="Vieira A."/>
            <person name="Brugerolle De Fraissinette N."/>
            <person name="Rezende De Castro R."/>
            <person name="Schneider M.P."/>
            <person name="Vasconcelos V."/>
            <person name="Leao P.N."/>
        </authorList>
    </citation>
    <scope>NUCLEOTIDE SEQUENCE [LARGE SCALE GENOMIC DNA]</scope>
    <source>
        <strain evidence="1 2">LEGE 06226</strain>
    </source>
</reference>
<comment type="caution">
    <text evidence="1">The sequence shown here is derived from an EMBL/GenBank/DDBJ whole genome shotgun (WGS) entry which is preliminary data.</text>
</comment>
<evidence type="ECO:0000313" key="1">
    <source>
        <dbReference type="EMBL" id="MBE9142763.1"/>
    </source>
</evidence>
<keyword evidence="2" id="KW-1185">Reference proteome</keyword>
<organism evidence="1 2">
    <name type="scientific">Planktothrix mougeotii LEGE 06226</name>
    <dbReference type="NCBI Taxonomy" id="1828728"/>
    <lineage>
        <taxon>Bacteria</taxon>
        <taxon>Bacillati</taxon>
        <taxon>Cyanobacteriota</taxon>
        <taxon>Cyanophyceae</taxon>
        <taxon>Oscillatoriophycideae</taxon>
        <taxon>Oscillatoriales</taxon>
        <taxon>Microcoleaceae</taxon>
        <taxon>Planktothrix</taxon>
    </lineage>
</organism>
<protein>
    <submittedName>
        <fullName evidence="1">Uncharacterized protein</fullName>
    </submittedName>
</protein>
<dbReference type="EMBL" id="JADEWU010000008">
    <property type="protein sequence ID" value="MBE9142763.1"/>
    <property type="molecule type" value="Genomic_DNA"/>
</dbReference>
<gene>
    <name evidence="1" type="ORF">IQ236_05935</name>
</gene>